<dbReference type="STRING" id="305507.SAMN04489724_1578"/>
<dbReference type="EMBL" id="FPBF01000002">
    <property type="protein sequence ID" value="SFT68160.1"/>
    <property type="molecule type" value="Genomic_DNA"/>
</dbReference>
<protein>
    <submittedName>
        <fullName evidence="1">Uncharacterized protein</fullName>
    </submittedName>
</protein>
<dbReference type="AlphaFoldDB" id="A0A1I6ZZQ4"/>
<name>A0A1I6ZZQ4_9BACT</name>
<proteinExistence type="predicted"/>
<keyword evidence="2" id="KW-1185">Reference proteome</keyword>
<sequence length="101" mass="11584">MSARLTSVGRGISHGDPDSYREISVFDFLVMPQAGSISSVINCFFSEVCFRYCCDYLRRFYFQVRAKSFSKMTEKESGVARFAQNNPTNIISSFHYARHKS</sequence>
<gene>
    <name evidence="1" type="ORF">SAMN04489724_1578</name>
</gene>
<evidence type="ECO:0000313" key="2">
    <source>
        <dbReference type="Proteomes" id="UP000199673"/>
    </source>
</evidence>
<reference evidence="2" key="1">
    <citation type="submission" date="2016-10" db="EMBL/GenBank/DDBJ databases">
        <authorList>
            <person name="Varghese N."/>
            <person name="Submissions S."/>
        </authorList>
    </citation>
    <scope>NUCLEOTIDE SEQUENCE [LARGE SCALE GENOMIC DNA]</scope>
    <source>
        <strain evidence="2">DSM 23445</strain>
    </source>
</reference>
<accession>A0A1I6ZZQ4</accession>
<organism evidence="1 2">
    <name type="scientific">Algoriphagus locisalis</name>
    <dbReference type="NCBI Taxonomy" id="305507"/>
    <lineage>
        <taxon>Bacteria</taxon>
        <taxon>Pseudomonadati</taxon>
        <taxon>Bacteroidota</taxon>
        <taxon>Cytophagia</taxon>
        <taxon>Cytophagales</taxon>
        <taxon>Cyclobacteriaceae</taxon>
        <taxon>Algoriphagus</taxon>
    </lineage>
</organism>
<evidence type="ECO:0000313" key="1">
    <source>
        <dbReference type="EMBL" id="SFT68160.1"/>
    </source>
</evidence>
<dbReference type="Proteomes" id="UP000199673">
    <property type="component" value="Unassembled WGS sequence"/>
</dbReference>